<accession>A0A915EX43</accession>
<proteinExistence type="predicted"/>
<name>A0A915EX43_9CEST</name>
<organism evidence="2 3">
    <name type="scientific">Echinococcus canadensis</name>
    <dbReference type="NCBI Taxonomy" id="519352"/>
    <lineage>
        <taxon>Eukaryota</taxon>
        <taxon>Metazoa</taxon>
        <taxon>Spiralia</taxon>
        <taxon>Lophotrochozoa</taxon>
        <taxon>Platyhelminthes</taxon>
        <taxon>Cestoda</taxon>
        <taxon>Eucestoda</taxon>
        <taxon>Cyclophyllidea</taxon>
        <taxon>Taeniidae</taxon>
        <taxon>Echinococcus</taxon>
        <taxon>Echinococcus canadensis group</taxon>
    </lineage>
</organism>
<feature type="region of interest" description="Disordered" evidence="1">
    <location>
        <begin position="154"/>
        <end position="224"/>
    </location>
</feature>
<evidence type="ECO:0000313" key="2">
    <source>
        <dbReference type="Proteomes" id="UP000887562"/>
    </source>
</evidence>
<evidence type="ECO:0000256" key="1">
    <source>
        <dbReference type="SAM" id="MobiDB-lite"/>
    </source>
</evidence>
<dbReference type="WBParaSite" id="maker-E.canG7_contigs_6242-snap-gene-0.4-mRNA-1">
    <property type="protein sequence ID" value="maker-E.canG7_contigs_6242-snap-gene-0.4-mRNA-1"/>
    <property type="gene ID" value="EcG7_08603"/>
</dbReference>
<sequence length="224" mass="23736">MEMEVEANVRVGEWLTLQDADRTLTPLHGPGVTATEAFRGRYALALPSYVEVAMYAVAGNGSATAVAESFGLQMSKLGQVLRFGVYSIPPIGIGEMKGGEVVRKQPGEALSVLTLTPFTYQTLTPSLPFDPCLIHKERVETILCLPIPVEAATNKDEVSHNPARPQCPTSLHHSRPATGVPPAPPPSLSSTSEDADPTSLAVPPLPDEEVGALSSGMQRLSTPT</sequence>
<dbReference type="AlphaFoldDB" id="A0A915EX43"/>
<dbReference type="Proteomes" id="UP000887562">
    <property type="component" value="Unplaced"/>
</dbReference>
<protein>
    <submittedName>
        <fullName evidence="3">Uncharacterized protein</fullName>
    </submittedName>
</protein>
<keyword evidence="2" id="KW-1185">Reference proteome</keyword>
<feature type="compositionally biased region" description="Polar residues" evidence="1">
    <location>
        <begin position="215"/>
        <end position="224"/>
    </location>
</feature>
<reference evidence="3" key="1">
    <citation type="submission" date="2022-11" db="UniProtKB">
        <authorList>
            <consortium name="WormBaseParasite"/>
        </authorList>
    </citation>
    <scope>IDENTIFICATION</scope>
</reference>
<evidence type="ECO:0000313" key="3">
    <source>
        <dbReference type="WBParaSite" id="maker-E.canG7_contigs_6242-snap-gene-0.4-mRNA-1"/>
    </source>
</evidence>